<dbReference type="EMBL" id="LR134334">
    <property type="protein sequence ID" value="VEF77313.1"/>
    <property type="molecule type" value="Genomic_DNA"/>
</dbReference>
<sequence>MIATSTYLLLYVDSPATSANFYSRLLDRPPVELSPTFALFILDSGLKLGLWSRQDVEPATQVAGGGGELALAVADNQTVDRLHGQWTESDVSIAQAPTSLDFGYTFVALDPDGHRLRVFCPALE</sequence>
<dbReference type="AlphaFoldDB" id="A0AAX3G2L9"/>
<feature type="domain" description="VOC" evidence="1">
    <location>
        <begin position="4"/>
        <end position="121"/>
    </location>
</feature>
<evidence type="ECO:0000259" key="1">
    <source>
        <dbReference type="PROSITE" id="PS51819"/>
    </source>
</evidence>
<gene>
    <name evidence="2" type="ORF">NCTC7357_05707</name>
</gene>
<reference evidence="2 3" key="1">
    <citation type="submission" date="2018-12" db="EMBL/GenBank/DDBJ databases">
        <authorList>
            <consortium name="Pathogen Informatics"/>
        </authorList>
    </citation>
    <scope>NUCLEOTIDE SEQUENCE [LARGE SCALE GENOMIC DNA]</scope>
    <source>
        <strain evidence="2 3">NCTC7357</strain>
    </source>
</reference>
<dbReference type="Gene3D" id="3.30.720.120">
    <property type="match status" value="1"/>
</dbReference>
<evidence type="ECO:0000313" key="3">
    <source>
        <dbReference type="Proteomes" id="UP000277437"/>
    </source>
</evidence>
<dbReference type="InterPro" id="IPR026275">
    <property type="entry name" value="Glyoxalase/dOase/EhpR"/>
</dbReference>
<dbReference type="PIRSF" id="PIRSF039020">
    <property type="entry name" value="EhpR"/>
    <property type="match status" value="1"/>
</dbReference>
<dbReference type="Gene3D" id="3.30.720.110">
    <property type="match status" value="1"/>
</dbReference>
<dbReference type="Proteomes" id="UP000277437">
    <property type="component" value="Chromosome"/>
</dbReference>
<name>A0AAX3G2L9_9PSED</name>
<organism evidence="2 3">
    <name type="scientific">Pseudomonas chlororaphis</name>
    <dbReference type="NCBI Taxonomy" id="587753"/>
    <lineage>
        <taxon>Bacteria</taxon>
        <taxon>Pseudomonadati</taxon>
        <taxon>Pseudomonadota</taxon>
        <taxon>Gammaproteobacteria</taxon>
        <taxon>Pseudomonadales</taxon>
        <taxon>Pseudomonadaceae</taxon>
        <taxon>Pseudomonas</taxon>
    </lineage>
</organism>
<dbReference type="InterPro" id="IPR037523">
    <property type="entry name" value="VOC_core"/>
</dbReference>
<protein>
    <submittedName>
        <fullName evidence="2">Glyoxalase family protein superfamily</fullName>
    </submittedName>
</protein>
<dbReference type="SUPFAM" id="SSF54593">
    <property type="entry name" value="Glyoxalase/Bleomycin resistance protein/Dihydroxybiphenyl dioxygenase"/>
    <property type="match status" value="1"/>
</dbReference>
<proteinExistence type="predicted"/>
<dbReference type="InterPro" id="IPR004360">
    <property type="entry name" value="Glyas_Fos-R_dOase_dom"/>
</dbReference>
<dbReference type="InterPro" id="IPR029068">
    <property type="entry name" value="Glyas_Bleomycin-R_OHBP_Dase"/>
</dbReference>
<dbReference type="PROSITE" id="PS51819">
    <property type="entry name" value="VOC"/>
    <property type="match status" value="1"/>
</dbReference>
<evidence type="ECO:0000313" key="2">
    <source>
        <dbReference type="EMBL" id="VEF77313.1"/>
    </source>
</evidence>
<accession>A0AAX3G2L9</accession>
<dbReference type="RefSeq" id="WP_025804256.1">
    <property type="nucleotide sequence ID" value="NZ_CP083442.1"/>
</dbReference>
<dbReference type="Pfam" id="PF00903">
    <property type="entry name" value="Glyoxalase"/>
    <property type="match status" value="1"/>
</dbReference>